<dbReference type="Pfam" id="PF13460">
    <property type="entry name" value="NAD_binding_10"/>
    <property type="match status" value="1"/>
</dbReference>
<dbReference type="Gene3D" id="3.40.50.720">
    <property type="entry name" value="NAD(P)-binding Rossmann-like Domain"/>
    <property type="match status" value="1"/>
</dbReference>
<evidence type="ECO:0000313" key="3">
    <source>
        <dbReference type="Proteomes" id="UP001056035"/>
    </source>
</evidence>
<proteinExistence type="predicted"/>
<feature type="domain" description="NAD(P)-binding" evidence="1">
    <location>
        <begin position="6"/>
        <end position="49"/>
    </location>
</feature>
<evidence type="ECO:0000259" key="1">
    <source>
        <dbReference type="Pfam" id="PF13460"/>
    </source>
</evidence>
<dbReference type="InterPro" id="IPR016040">
    <property type="entry name" value="NAD(P)-bd_dom"/>
</dbReference>
<keyword evidence="3" id="KW-1185">Reference proteome</keyword>
<accession>A0ABY5DS13</accession>
<reference evidence="2 3" key="1">
    <citation type="submission" date="2022-06" db="EMBL/GenBank/DDBJ databases">
        <title>Paraconexibacter antarcticus.</title>
        <authorList>
            <person name="Kim C.S."/>
        </authorList>
    </citation>
    <scope>NUCLEOTIDE SEQUENCE [LARGE SCALE GENOMIC DNA]</scope>
    <source>
        <strain evidence="2 3">02-257</strain>
    </source>
</reference>
<sequence length="77" mass="8066">MVAGPLAWTIVRSGRLTDEPGTGRVRLDLDPFRGEIPRDDVAAVLDGVLHGERAVGRTLYLGGGDAEVAAALDAALR</sequence>
<dbReference type="Proteomes" id="UP001056035">
    <property type="component" value="Chromosome"/>
</dbReference>
<dbReference type="EMBL" id="CP098502">
    <property type="protein sequence ID" value="UTI64384.1"/>
    <property type="molecule type" value="Genomic_DNA"/>
</dbReference>
<dbReference type="SUPFAM" id="SSF51735">
    <property type="entry name" value="NAD(P)-binding Rossmann-fold domains"/>
    <property type="match status" value="1"/>
</dbReference>
<name>A0ABY5DS13_9ACTN</name>
<protein>
    <submittedName>
        <fullName evidence="2">NAD(P)H-binding protein</fullName>
    </submittedName>
</protein>
<dbReference type="InterPro" id="IPR036291">
    <property type="entry name" value="NAD(P)-bd_dom_sf"/>
</dbReference>
<organism evidence="2 3">
    <name type="scientific">Paraconexibacter antarcticus</name>
    <dbReference type="NCBI Taxonomy" id="2949664"/>
    <lineage>
        <taxon>Bacteria</taxon>
        <taxon>Bacillati</taxon>
        <taxon>Actinomycetota</taxon>
        <taxon>Thermoleophilia</taxon>
        <taxon>Solirubrobacterales</taxon>
        <taxon>Paraconexibacteraceae</taxon>
        <taxon>Paraconexibacter</taxon>
    </lineage>
</organism>
<gene>
    <name evidence="2" type="ORF">NBH00_23985</name>
</gene>
<evidence type="ECO:0000313" key="2">
    <source>
        <dbReference type="EMBL" id="UTI64384.1"/>
    </source>
</evidence>